<proteinExistence type="predicted"/>
<dbReference type="EMBL" id="BAAAGX010000002">
    <property type="protein sequence ID" value="GAA0220574.1"/>
    <property type="molecule type" value="Genomic_DNA"/>
</dbReference>
<dbReference type="PROSITE" id="PS50914">
    <property type="entry name" value="BON"/>
    <property type="match status" value="1"/>
</dbReference>
<feature type="domain" description="BON" evidence="2">
    <location>
        <begin position="36"/>
        <end position="104"/>
    </location>
</feature>
<reference evidence="3 4" key="1">
    <citation type="journal article" date="2019" name="Int. J. Syst. Evol. Microbiol.">
        <title>The Global Catalogue of Microorganisms (GCM) 10K type strain sequencing project: providing services to taxonomists for standard genome sequencing and annotation.</title>
        <authorList>
            <consortium name="The Broad Institute Genomics Platform"/>
            <consortium name="The Broad Institute Genome Sequencing Center for Infectious Disease"/>
            <person name="Wu L."/>
            <person name="Ma J."/>
        </authorList>
    </citation>
    <scope>NUCLEOTIDE SEQUENCE [LARGE SCALE GENOMIC DNA]</scope>
    <source>
        <strain evidence="3 4">JCM 10425</strain>
    </source>
</reference>
<gene>
    <name evidence="3" type="ORF">GCM10009539_02280</name>
</gene>
<evidence type="ECO:0000259" key="2">
    <source>
        <dbReference type="PROSITE" id="PS50914"/>
    </source>
</evidence>
<protein>
    <recommendedName>
        <fullName evidence="2">BON domain-containing protein</fullName>
    </recommendedName>
</protein>
<sequence>MSIDVVAGPDRKLLVEVVAVYLEGSFEERPARTREPDERLTAAVAARLLLDDRTRTAPITPRADHGVVILTGSVRAAQVRCLAAEIAATTDGARDVCNAIRVARRRPPTARVYKAVLLLASYSSLIGGIVGSRVALIYVALVCGIGLSVLDAYSLRRQDAERFRWQGGG</sequence>
<comment type="caution">
    <text evidence="3">The sequence shown here is derived from an EMBL/GenBank/DDBJ whole genome shotgun (WGS) entry which is preliminary data.</text>
</comment>
<keyword evidence="1" id="KW-1133">Transmembrane helix</keyword>
<accession>A0ABN0TFN9</accession>
<organism evidence="3 4">
    <name type="scientific">Cryptosporangium japonicum</name>
    <dbReference type="NCBI Taxonomy" id="80872"/>
    <lineage>
        <taxon>Bacteria</taxon>
        <taxon>Bacillati</taxon>
        <taxon>Actinomycetota</taxon>
        <taxon>Actinomycetes</taxon>
        <taxon>Cryptosporangiales</taxon>
        <taxon>Cryptosporangiaceae</taxon>
        <taxon>Cryptosporangium</taxon>
    </lineage>
</organism>
<evidence type="ECO:0000256" key="1">
    <source>
        <dbReference type="SAM" id="Phobius"/>
    </source>
</evidence>
<feature type="transmembrane region" description="Helical" evidence="1">
    <location>
        <begin position="136"/>
        <end position="155"/>
    </location>
</feature>
<keyword evidence="1" id="KW-0812">Transmembrane</keyword>
<dbReference type="Gene3D" id="3.30.1340.30">
    <property type="match status" value="1"/>
</dbReference>
<evidence type="ECO:0000313" key="3">
    <source>
        <dbReference type="EMBL" id="GAA0220574.1"/>
    </source>
</evidence>
<evidence type="ECO:0000313" key="4">
    <source>
        <dbReference type="Proteomes" id="UP001500967"/>
    </source>
</evidence>
<dbReference type="Proteomes" id="UP001500967">
    <property type="component" value="Unassembled WGS sequence"/>
</dbReference>
<dbReference type="RefSeq" id="WP_344646819.1">
    <property type="nucleotide sequence ID" value="NZ_BAAAGX010000002.1"/>
</dbReference>
<feature type="transmembrane region" description="Helical" evidence="1">
    <location>
        <begin position="112"/>
        <end position="130"/>
    </location>
</feature>
<dbReference type="Pfam" id="PF04972">
    <property type="entry name" value="BON"/>
    <property type="match status" value="1"/>
</dbReference>
<dbReference type="InterPro" id="IPR007055">
    <property type="entry name" value="BON_dom"/>
</dbReference>
<name>A0ABN0TFN9_9ACTN</name>
<keyword evidence="1" id="KW-0472">Membrane</keyword>
<keyword evidence="4" id="KW-1185">Reference proteome</keyword>